<comment type="similarity">
    <text evidence="1 4">Belongs to the eukaryotic ribosomal protein eS25 family.</text>
</comment>
<evidence type="ECO:0000256" key="4">
    <source>
        <dbReference type="RuleBase" id="RU366057"/>
    </source>
</evidence>
<evidence type="ECO:0000256" key="1">
    <source>
        <dbReference type="ARBA" id="ARBA00009106"/>
    </source>
</evidence>
<geneLocation type="nucleomorph" evidence="5"/>
<proteinExistence type="inferred from homology"/>
<organism evidence="5 6">
    <name type="scientific">Chroomonas mesostigmatica CCMP1168</name>
    <dbReference type="NCBI Taxonomy" id="1195612"/>
    <lineage>
        <taxon>Eukaryota</taxon>
        <taxon>Cryptophyceae</taxon>
        <taxon>Pyrenomonadales</taxon>
        <taxon>Chroomonadaceae</taxon>
        <taxon>Chroomonas</taxon>
    </lineage>
</organism>
<dbReference type="InterPro" id="IPR004977">
    <property type="entry name" value="Ribosomal_eS25"/>
</dbReference>
<name>J7G3H5_9CRYP</name>
<dbReference type="Proteomes" id="UP000243348">
    <property type="component" value="Nucleomorph 3"/>
</dbReference>
<evidence type="ECO:0000256" key="3">
    <source>
        <dbReference type="ARBA" id="ARBA00023274"/>
    </source>
</evidence>
<dbReference type="PANTHER" id="PTHR12850">
    <property type="entry name" value="40S RIBOSOMAL PROTEIN S25"/>
    <property type="match status" value="1"/>
</dbReference>
<gene>
    <name evidence="5" type="primary">rps25</name>
    <name evidence="5" type="ORF">CMESO_442</name>
</gene>
<keyword evidence="5" id="KW-0542">Nucleomorph</keyword>
<sequence length="89" mass="10568">MPNNQNKKKWSKSKTKEKINNKVLIDKEEYEKILKEIYKTKVMTPSNLSERFHISCSLSKKILSDLFEKNVIKLNNNLNKQLVYLKVIN</sequence>
<dbReference type="GO" id="GO:1990904">
    <property type="term" value="C:ribonucleoprotein complex"/>
    <property type="evidence" value="ECO:0007669"/>
    <property type="project" value="UniProtKB-KW"/>
</dbReference>
<evidence type="ECO:0000313" key="6">
    <source>
        <dbReference type="Proteomes" id="UP000243348"/>
    </source>
</evidence>
<accession>J7G3H5</accession>
<dbReference type="Pfam" id="PF03297">
    <property type="entry name" value="Ribosomal_S25"/>
    <property type="match status" value="1"/>
</dbReference>
<evidence type="ECO:0000313" key="5">
    <source>
        <dbReference type="EMBL" id="AFP65594.1"/>
    </source>
</evidence>
<keyword evidence="2 4" id="KW-0689">Ribosomal protein</keyword>
<keyword evidence="3 4" id="KW-0687">Ribonucleoprotein</keyword>
<dbReference type="AlphaFoldDB" id="J7G3H5"/>
<protein>
    <recommendedName>
        <fullName evidence="4">40S ribosomal protein S25</fullName>
    </recommendedName>
</protein>
<dbReference type="EMBL" id="CP003682">
    <property type="protein sequence ID" value="AFP65594.1"/>
    <property type="molecule type" value="Genomic_DNA"/>
</dbReference>
<dbReference type="Gene3D" id="3.30.63.20">
    <property type="match status" value="1"/>
</dbReference>
<dbReference type="GO" id="GO:0005840">
    <property type="term" value="C:ribosome"/>
    <property type="evidence" value="ECO:0007669"/>
    <property type="project" value="UniProtKB-KW"/>
</dbReference>
<evidence type="ECO:0000256" key="2">
    <source>
        <dbReference type="ARBA" id="ARBA00022980"/>
    </source>
</evidence>
<reference evidence="5 6" key="1">
    <citation type="journal article" date="2012" name="Genome Biol. Evol.">
        <title>Nucleomorph genome sequence of the cryptophyte alga Chroomonas mesostigmatica CCMP1168 reveals lineage-specific gene loss and genome complexity.</title>
        <authorList>
            <person name="Moore C.E."/>
            <person name="Curtis B."/>
            <person name="Mills T."/>
            <person name="Tanifuji G."/>
            <person name="Archibald J.M."/>
        </authorList>
    </citation>
    <scope>NUCLEOTIDE SEQUENCE [LARGE SCALE GENOMIC DNA]</scope>
    <source>
        <strain evidence="5 6">CCMP1168</strain>
    </source>
</reference>